<dbReference type="Pfam" id="PF02706">
    <property type="entry name" value="Wzz"/>
    <property type="match status" value="1"/>
</dbReference>
<dbReference type="InterPro" id="IPR050445">
    <property type="entry name" value="Bact_polysacc_biosynth/exp"/>
</dbReference>
<name>A0ABW1ANF5_9RHOO</name>
<reference evidence="11" key="1">
    <citation type="journal article" date="2019" name="Int. J. Syst. Evol. Microbiol.">
        <title>The Global Catalogue of Microorganisms (GCM) 10K type strain sequencing project: providing services to taxonomists for standard genome sequencing and annotation.</title>
        <authorList>
            <consortium name="The Broad Institute Genomics Platform"/>
            <consortium name="The Broad Institute Genome Sequencing Center for Infectious Disease"/>
            <person name="Wu L."/>
            <person name="Ma J."/>
        </authorList>
    </citation>
    <scope>NUCLEOTIDE SEQUENCE [LARGE SCALE GENOMIC DNA]</scope>
    <source>
        <strain evidence="11">SHR3</strain>
    </source>
</reference>
<evidence type="ECO:0000256" key="7">
    <source>
        <dbReference type="SAM" id="Coils"/>
    </source>
</evidence>
<evidence type="ECO:0000313" key="10">
    <source>
        <dbReference type="EMBL" id="MFC5768614.1"/>
    </source>
</evidence>
<comment type="caution">
    <text evidence="10">The sequence shown here is derived from an EMBL/GenBank/DDBJ whole genome shotgun (WGS) entry which is preliminary data.</text>
</comment>
<dbReference type="Proteomes" id="UP001595974">
    <property type="component" value="Unassembled WGS sequence"/>
</dbReference>
<dbReference type="InterPro" id="IPR003856">
    <property type="entry name" value="LPS_length_determ_N"/>
</dbReference>
<keyword evidence="2" id="KW-1003">Cell membrane</keyword>
<dbReference type="PROSITE" id="PS51898">
    <property type="entry name" value="TYR_RECOMBINASE"/>
    <property type="match status" value="1"/>
</dbReference>
<organism evidence="10 11">
    <name type="scientific">Thauera sinica</name>
    <dbReference type="NCBI Taxonomy" id="2665146"/>
    <lineage>
        <taxon>Bacteria</taxon>
        <taxon>Pseudomonadati</taxon>
        <taxon>Pseudomonadota</taxon>
        <taxon>Betaproteobacteria</taxon>
        <taxon>Rhodocyclales</taxon>
        <taxon>Zoogloeaceae</taxon>
        <taxon>Thauera</taxon>
    </lineage>
</organism>
<evidence type="ECO:0000259" key="9">
    <source>
        <dbReference type="PROSITE" id="PS51898"/>
    </source>
</evidence>
<keyword evidence="3 8" id="KW-0812">Transmembrane</keyword>
<keyword evidence="4 8" id="KW-1133">Transmembrane helix</keyword>
<evidence type="ECO:0000256" key="3">
    <source>
        <dbReference type="ARBA" id="ARBA00022692"/>
    </source>
</evidence>
<protein>
    <submittedName>
        <fullName evidence="10">GumC family protein</fullName>
    </submittedName>
</protein>
<accession>A0ABW1ANF5</accession>
<feature type="coiled-coil region" evidence="7">
    <location>
        <begin position="178"/>
        <end position="388"/>
    </location>
</feature>
<gene>
    <name evidence="10" type="ORF">ACFPTN_04445</name>
</gene>
<evidence type="ECO:0000256" key="1">
    <source>
        <dbReference type="ARBA" id="ARBA00004651"/>
    </source>
</evidence>
<evidence type="ECO:0000256" key="2">
    <source>
        <dbReference type="ARBA" id="ARBA00022475"/>
    </source>
</evidence>
<keyword evidence="5 8" id="KW-0472">Membrane</keyword>
<dbReference type="InterPro" id="IPR013762">
    <property type="entry name" value="Integrase-like_cat_sf"/>
</dbReference>
<dbReference type="RefSeq" id="WP_096450817.1">
    <property type="nucleotide sequence ID" value="NZ_JBHSOG010000011.1"/>
</dbReference>
<feature type="transmembrane region" description="Helical" evidence="8">
    <location>
        <begin position="33"/>
        <end position="51"/>
    </location>
</feature>
<dbReference type="Gene3D" id="1.10.287.1490">
    <property type="match status" value="1"/>
</dbReference>
<dbReference type="Gene3D" id="1.10.443.10">
    <property type="entry name" value="Intergrase catalytic core"/>
    <property type="match status" value="1"/>
</dbReference>
<dbReference type="InterPro" id="IPR002104">
    <property type="entry name" value="Integrase_catalytic"/>
</dbReference>
<evidence type="ECO:0000256" key="6">
    <source>
        <dbReference type="ARBA" id="ARBA00023172"/>
    </source>
</evidence>
<dbReference type="EMBL" id="JBHSOG010000011">
    <property type="protein sequence ID" value="MFC5768614.1"/>
    <property type="molecule type" value="Genomic_DNA"/>
</dbReference>
<dbReference type="PANTHER" id="PTHR32309:SF31">
    <property type="entry name" value="CAPSULAR EXOPOLYSACCHARIDE FAMILY"/>
    <property type="match status" value="1"/>
</dbReference>
<evidence type="ECO:0000256" key="8">
    <source>
        <dbReference type="SAM" id="Phobius"/>
    </source>
</evidence>
<proteinExistence type="predicted"/>
<keyword evidence="6" id="KW-0233">DNA recombination</keyword>
<sequence>MPEFRTLTHSAADIDTARAEEIAARGNRRRLRAFLLVLVPALLAGLAYTFLRPPEYRAQARIAVKPAGVVTDLQTSAAEGATVSTAASAAGSLQAEAGVLSSRPVIEAALAALRGQGVALDEFGPDPVQGVQAALSAAPVADSNIIGVAATGGQPEHLAALVNALIDAYSRRLLDSYSSAAGGEIDALRQELQDLNRRLEEKRKALEDFRQAADIVSGERDENQVLARVKGLSLSLNQANEKVAKAEGRVRSLRESLAAGRPVVRARDNPTLAGLESRASQLRESLRDMERTHTPQFMDMDPEAHSLRSRLAELEAQIAETKSTAGQVSLAEAEEELATAREEQQTLQAQITRDRGAVHAFSRSFGTFKSMQEELAQLETSRSAVSERLLRTEASERSRMPSVQVIEAATAPVSAWRPDYARDAAISVAAALGLALLAMGVTELFNRPPRPPATPVIVPQPWIAVGQDLPPALAAGPAARPLRGPAAGANLLASPAESMRELSQEEVAALLRTLSAQDSVWAGLLLCGATPGEIRGLAPADVDAAAARVRLAGASARELPVPPGLCRRLAAAPGPDGGGAALAPGTDEELQRRLLCAAHDAGLDDPAGITPDTLRHTCIAHLVRQGLRFGDLDRIVGPLPADALARYAGLSPAGVRRSLAEVSAFMPGLHPFDGGQA</sequence>
<evidence type="ECO:0000256" key="4">
    <source>
        <dbReference type="ARBA" id="ARBA00022989"/>
    </source>
</evidence>
<dbReference type="SUPFAM" id="SSF56349">
    <property type="entry name" value="DNA breaking-rejoining enzymes"/>
    <property type="match status" value="1"/>
</dbReference>
<evidence type="ECO:0000256" key="5">
    <source>
        <dbReference type="ARBA" id="ARBA00023136"/>
    </source>
</evidence>
<feature type="domain" description="Tyr recombinase" evidence="9">
    <location>
        <begin position="497"/>
        <end position="660"/>
    </location>
</feature>
<evidence type="ECO:0000313" key="11">
    <source>
        <dbReference type="Proteomes" id="UP001595974"/>
    </source>
</evidence>
<keyword evidence="11" id="KW-1185">Reference proteome</keyword>
<comment type="subcellular location">
    <subcellularLocation>
        <location evidence="1">Cell membrane</location>
        <topology evidence="1">Multi-pass membrane protein</topology>
    </subcellularLocation>
</comment>
<dbReference type="InterPro" id="IPR011010">
    <property type="entry name" value="DNA_brk_join_enz"/>
</dbReference>
<keyword evidence="7" id="KW-0175">Coiled coil</keyword>
<dbReference type="PANTHER" id="PTHR32309">
    <property type="entry name" value="TYROSINE-PROTEIN KINASE"/>
    <property type="match status" value="1"/>
</dbReference>